<proteinExistence type="predicted"/>
<dbReference type="AlphaFoldDB" id="C0INK5"/>
<protein>
    <submittedName>
        <fullName evidence="1">Uncharacterized protein</fullName>
    </submittedName>
</protein>
<name>C0INK5_9BACT</name>
<dbReference type="EMBL" id="EU408354">
    <property type="protein sequence ID" value="ACN58891.1"/>
    <property type="molecule type" value="Genomic_DNA"/>
</dbReference>
<reference evidence="1" key="1">
    <citation type="journal article" date="2009" name="ISME J.">
        <title>Functional metagenomics reveals diverse beta-lactamases in a remote Alaskan soil.</title>
        <authorList>
            <person name="Allen H.K."/>
            <person name="Moe L.A."/>
            <person name="Rodbumrer J."/>
            <person name="Gaarder A."/>
            <person name="Handelsman J."/>
        </authorList>
    </citation>
    <scope>NUCLEOTIDE SEQUENCE</scope>
</reference>
<organism evidence="1">
    <name type="scientific">uncultured bacterium BLR17</name>
    <dbReference type="NCBI Taxonomy" id="506517"/>
    <lineage>
        <taxon>Bacteria</taxon>
        <taxon>environmental samples</taxon>
    </lineage>
</organism>
<gene>
    <name evidence="1" type="ORF">AKSOIL_0276</name>
</gene>
<sequence length="78" mass="9081">MAFNEANWICVAAGTYKMEHGTFTFMKKELHMNGTLWQIWQHDALQFSSTRKHEFLSKADFVLVHGFFIADAGIPFRQ</sequence>
<evidence type="ECO:0000313" key="1">
    <source>
        <dbReference type="EMBL" id="ACN58891.1"/>
    </source>
</evidence>
<accession>C0INK5</accession>